<sequence length="398" mass="44293">MKLVKFDNRKREIKSDIKFLNMEEAKKVYAFHKSFPQYKPTPLAKLDNLAKELNISKVFVKDESYRFGLNAFKALGGSYAIGHYLAERLNINLADLTYDKLVSPEVSETLGELTFITATDGNHGRGVAWTAKQLKQKSVVYMPKGSSEERLNHIKSEGAEASITDINYDDAVRLAAEHADKYNWVLVQDTAWENYEEIPKRIMQGYITMVLEAYEQLKELDEKPTHIFIQAGVGSLAATVQGFFANVYGEDRPITVVVEPEKANCIFKTAEANDGKLHYVKGDMDTIMAGLACGEPSTLGWEILSDYADAFLSCSDNIAAQGMRILAAPIKDDPKVISGESGAVGVGAVSEILRRSKYSNLKEQLNINSDSKILFFSTEGDTDAEHFKKVVWDGAYPI</sequence>
<dbReference type="EMBL" id="RXNR01000044">
    <property type="protein sequence ID" value="RTQ90953.1"/>
    <property type="molecule type" value="Genomic_DNA"/>
</dbReference>
<accession>A0A431UN67</accession>
<dbReference type="InterPro" id="IPR010081">
    <property type="entry name" value="DiNH2opropionate_NH3_lyase"/>
</dbReference>
<evidence type="ECO:0000256" key="2">
    <source>
        <dbReference type="ARBA" id="ARBA00022898"/>
    </source>
</evidence>
<dbReference type="InterPro" id="IPR001926">
    <property type="entry name" value="TrpB-like_PALP"/>
</dbReference>
<dbReference type="NCBIfam" id="TIGR01747">
    <property type="entry name" value="diampropi_NH3ly"/>
    <property type="match status" value="1"/>
</dbReference>
<dbReference type="Pfam" id="PF00291">
    <property type="entry name" value="PALP"/>
    <property type="match status" value="1"/>
</dbReference>
<feature type="domain" description="Tryptophan synthase beta chain-like PALP" evidence="3">
    <location>
        <begin position="37"/>
        <end position="358"/>
    </location>
</feature>
<dbReference type="Gene3D" id="3.40.50.1100">
    <property type="match status" value="3"/>
</dbReference>
<dbReference type="GO" id="GO:0030170">
    <property type="term" value="F:pyridoxal phosphate binding"/>
    <property type="evidence" value="ECO:0007669"/>
    <property type="project" value="InterPro"/>
</dbReference>
<dbReference type="NCBIfam" id="NF006058">
    <property type="entry name" value="PRK08206.1"/>
    <property type="match status" value="1"/>
</dbReference>
<evidence type="ECO:0000256" key="1">
    <source>
        <dbReference type="ARBA" id="ARBA00001933"/>
    </source>
</evidence>
<organism evidence="4 5">
    <name type="scientific">Lysinibacillus telephonicus</name>
    <dbReference type="NCBI Taxonomy" id="1714840"/>
    <lineage>
        <taxon>Bacteria</taxon>
        <taxon>Bacillati</taxon>
        <taxon>Bacillota</taxon>
        <taxon>Bacilli</taxon>
        <taxon>Bacillales</taxon>
        <taxon>Bacillaceae</taxon>
        <taxon>Lysinibacillus</taxon>
    </lineage>
</organism>
<proteinExistence type="predicted"/>
<dbReference type="PANTHER" id="PTHR42937:SF1">
    <property type="entry name" value="DIAMINOPROPIONATE AMMONIA-LYASE"/>
    <property type="match status" value="1"/>
</dbReference>
<protein>
    <submittedName>
        <fullName evidence="4">Diaminopropionate ammonia-lyase</fullName>
        <ecNumber evidence="4">4.3.1.15</ecNumber>
    </submittedName>
</protein>
<keyword evidence="2" id="KW-0663">Pyridoxal phosphate</keyword>
<dbReference type="InterPro" id="IPR019871">
    <property type="entry name" value="DiNH2propionate_NH3-lyase_sub"/>
</dbReference>
<dbReference type="CDD" id="cd00640">
    <property type="entry name" value="Trp-synth-beta_II"/>
    <property type="match status" value="1"/>
</dbReference>
<dbReference type="AlphaFoldDB" id="A0A431UN67"/>
<evidence type="ECO:0000313" key="5">
    <source>
        <dbReference type="Proteomes" id="UP000276349"/>
    </source>
</evidence>
<reference evidence="4 5" key="1">
    <citation type="submission" date="2018-12" db="EMBL/GenBank/DDBJ databases">
        <authorList>
            <person name="Yu L."/>
        </authorList>
    </citation>
    <scope>NUCLEOTIDE SEQUENCE [LARGE SCALE GENOMIC DNA]</scope>
    <source>
        <strain evidence="4 5">S5H2222</strain>
    </source>
</reference>
<keyword evidence="5" id="KW-1185">Reference proteome</keyword>
<gene>
    <name evidence="4" type="primary">dpaL</name>
    <name evidence="4" type="ORF">EKG35_14100</name>
</gene>
<dbReference type="NCBIfam" id="TIGR03528">
    <property type="entry name" value="2_3_DAP_am_ly"/>
    <property type="match status" value="1"/>
</dbReference>
<dbReference type="OrthoDB" id="34584at2"/>
<dbReference type="InterPro" id="IPR036052">
    <property type="entry name" value="TrpB-like_PALP_sf"/>
</dbReference>
<dbReference type="GO" id="GO:1901605">
    <property type="term" value="P:alpha-amino acid metabolic process"/>
    <property type="evidence" value="ECO:0007669"/>
    <property type="project" value="UniProtKB-ARBA"/>
</dbReference>
<dbReference type="Proteomes" id="UP000276349">
    <property type="component" value="Unassembled WGS sequence"/>
</dbReference>
<evidence type="ECO:0000259" key="3">
    <source>
        <dbReference type="Pfam" id="PF00291"/>
    </source>
</evidence>
<keyword evidence="4" id="KW-0456">Lyase</keyword>
<dbReference type="GO" id="GO:0008838">
    <property type="term" value="F:diaminopropionate ammonia-lyase activity"/>
    <property type="evidence" value="ECO:0007669"/>
    <property type="project" value="UniProtKB-EC"/>
</dbReference>
<name>A0A431UN67_9BACI</name>
<dbReference type="SUPFAM" id="SSF53686">
    <property type="entry name" value="Tryptophan synthase beta subunit-like PLP-dependent enzymes"/>
    <property type="match status" value="1"/>
</dbReference>
<dbReference type="EC" id="4.3.1.15" evidence="4"/>
<comment type="caution">
    <text evidence="4">The sequence shown here is derived from an EMBL/GenBank/DDBJ whole genome shotgun (WGS) entry which is preliminary data.</text>
</comment>
<evidence type="ECO:0000313" key="4">
    <source>
        <dbReference type="EMBL" id="RTQ90953.1"/>
    </source>
</evidence>
<dbReference type="RefSeq" id="WP_126295202.1">
    <property type="nucleotide sequence ID" value="NZ_RXNR01000044.1"/>
</dbReference>
<comment type="cofactor">
    <cofactor evidence="1">
        <name>pyridoxal 5'-phosphate</name>
        <dbReference type="ChEBI" id="CHEBI:597326"/>
    </cofactor>
</comment>
<dbReference type="PANTHER" id="PTHR42937">
    <property type="match status" value="1"/>
</dbReference>